<dbReference type="OrthoDB" id="7531at2157"/>
<accession>A0A6B0SKK9</accession>
<dbReference type="EMBL" id="WUUU01000005">
    <property type="protein sequence ID" value="MXR19432.1"/>
    <property type="molecule type" value="Genomic_DNA"/>
</dbReference>
<feature type="domain" description="AB hydrolase-1" evidence="2">
    <location>
        <begin position="21"/>
        <end position="257"/>
    </location>
</feature>
<dbReference type="GO" id="GO:0016787">
    <property type="term" value="F:hydrolase activity"/>
    <property type="evidence" value="ECO:0007669"/>
    <property type="project" value="UniProtKB-KW"/>
</dbReference>
<dbReference type="PANTHER" id="PTHR43798">
    <property type="entry name" value="MONOACYLGLYCEROL LIPASE"/>
    <property type="match status" value="1"/>
</dbReference>
<evidence type="ECO:0000313" key="3">
    <source>
        <dbReference type="EMBL" id="MXR19432.1"/>
    </source>
</evidence>
<protein>
    <submittedName>
        <fullName evidence="3">Alpha/beta fold hydrolase</fullName>
    </submittedName>
</protein>
<dbReference type="InterPro" id="IPR029058">
    <property type="entry name" value="AB_hydrolase_fold"/>
</dbReference>
<dbReference type="AlphaFoldDB" id="A0A6B0SKK9"/>
<reference evidence="3 4" key="1">
    <citation type="submission" date="2019-12" db="EMBL/GenBank/DDBJ databases">
        <title>Isolation and characterization of three novel carbon monoxide-oxidizing members of Halobacteria from salione crusts and soils.</title>
        <authorList>
            <person name="Myers M.R."/>
            <person name="King G.M."/>
        </authorList>
    </citation>
    <scope>NUCLEOTIDE SEQUENCE [LARGE SCALE GENOMIC DNA]</scope>
    <source>
        <strain evidence="3 4">PCN9</strain>
    </source>
</reference>
<dbReference type="SUPFAM" id="SSF53474">
    <property type="entry name" value="alpha/beta-Hydrolases"/>
    <property type="match status" value="1"/>
</dbReference>
<dbReference type="InterPro" id="IPR050266">
    <property type="entry name" value="AB_hydrolase_sf"/>
</dbReference>
<comment type="caution">
    <text evidence="3">The sequence shown here is derived from an EMBL/GenBank/DDBJ whole genome shotgun (WGS) entry which is preliminary data.</text>
</comment>
<dbReference type="GO" id="GO:0016020">
    <property type="term" value="C:membrane"/>
    <property type="evidence" value="ECO:0007669"/>
    <property type="project" value="TreeGrafter"/>
</dbReference>
<evidence type="ECO:0000259" key="2">
    <source>
        <dbReference type="Pfam" id="PF00561"/>
    </source>
</evidence>
<dbReference type="Gene3D" id="3.40.50.1820">
    <property type="entry name" value="alpha/beta hydrolase"/>
    <property type="match status" value="1"/>
</dbReference>
<evidence type="ECO:0000256" key="1">
    <source>
        <dbReference type="ARBA" id="ARBA00022801"/>
    </source>
</evidence>
<dbReference type="PANTHER" id="PTHR43798:SF31">
    <property type="entry name" value="AB HYDROLASE SUPERFAMILY PROTEIN YCLE"/>
    <property type="match status" value="1"/>
</dbReference>
<name>A0A6B0SKK9_9EURY</name>
<keyword evidence="1 3" id="KW-0378">Hydrolase</keyword>
<proteinExistence type="predicted"/>
<evidence type="ECO:0000313" key="4">
    <source>
        <dbReference type="Proteomes" id="UP000471521"/>
    </source>
</evidence>
<dbReference type="InterPro" id="IPR000073">
    <property type="entry name" value="AB_hydrolase_1"/>
</dbReference>
<gene>
    <name evidence="3" type="ORF">GRX66_01985</name>
</gene>
<dbReference type="Proteomes" id="UP000471521">
    <property type="component" value="Unassembled WGS sequence"/>
</dbReference>
<dbReference type="RefSeq" id="WP_159525019.1">
    <property type="nucleotide sequence ID" value="NZ_WUUU01000005.1"/>
</dbReference>
<organism evidence="3 4">
    <name type="scientific">Halobacterium bonnevillei</name>
    <dbReference type="NCBI Taxonomy" id="2692200"/>
    <lineage>
        <taxon>Archaea</taxon>
        <taxon>Methanobacteriati</taxon>
        <taxon>Methanobacteriota</taxon>
        <taxon>Stenosarchaea group</taxon>
        <taxon>Halobacteria</taxon>
        <taxon>Halobacteriales</taxon>
        <taxon>Halobacteriaceae</taxon>
        <taxon>Halobacterium</taxon>
    </lineage>
</organism>
<keyword evidence="4" id="KW-1185">Reference proteome</keyword>
<dbReference type="Pfam" id="PF00561">
    <property type="entry name" value="Abhydrolase_1"/>
    <property type="match status" value="1"/>
</dbReference>
<dbReference type="PRINTS" id="PR00111">
    <property type="entry name" value="ABHYDROLASE"/>
</dbReference>
<sequence>MPTAETNGVETYYERHGSGQALVFVHGALLDHSQWAPQVTQLAADYDVITYDARGHGRTGGSAVDTYSIELFADDLRALVEALDLEAFVLCGHSLGGCIAQVYAASHPEAVAGVVLADTFGPTLHSRSEWLQRSLLLRMAVYPVRVLGYERVERALVWLQVRLHGSGVSGDYGAVRAVRGDGPRVTTAEFTKVARAVASFHETSVDLTRITAPVLVLYGEREPSVLRAHADTFEDEIPDVLRREVPDAGHAANLDNPEFFVDVVRSFAATVPGQQH</sequence>